<dbReference type="Pfam" id="PF01521">
    <property type="entry name" value="Fe-S_biosyn"/>
    <property type="match status" value="1"/>
</dbReference>
<evidence type="ECO:0000313" key="4">
    <source>
        <dbReference type="Proteomes" id="UP000480178"/>
    </source>
</evidence>
<dbReference type="Proteomes" id="UP000480178">
    <property type="component" value="Chromosome"/>
</dbReference>
<protein>
    <submittedName>
        <fullName evidence="3">Iron-sulfur cluster assembly accessory protein</fullName>
    </submittedName>
</protein>
<comment type="similarity">
    <text evidence="1">Belongs to the HesB/IscA family.</text>
</comment>
<dbReference type="Gene3D" id="2.60.300.12">
    <property type="entry name" value="HesB-like domain"/>
    <property type="match status" value="1"/>
</dbReference>
<dbReference type="EMBL" id="CP048222">
    <property type="protein sequence ID" value="QHT65570.1"/>
    <property type="molecule type" value="Genomic_DNA"/>
</dbReference>
<reference evidence="3 4" key="1">
    <citation type="submission" date="2020-01" db="EMBL/GenBank/DDBJ databases">
        <authorList>
            <person name="Kim M.K."/>
        </authorList>
    </citation>
    <scope>NUCLEOTIDE SEQUENCE [LARGE SCALE GENOMIC DNA]</scope>
    <source>
        <strain evidence="3 4">172606-1</strain>
    </source>
</reference>
<sequence>MISLTNKILPLTLTPRAIVQVKAIMEHKLASHQEYGLRIGIKGGGCSGASFLLGFDKAKTGDDTYMHEDIPVIIEKKHLMYLLGLEIDYEDSEEGTGFVFNNPQA</sequence>
<dbReference type="NCBIfam" id="TIGR00049">
    <property type="entry name" value="iron-sulfur cluster assembly accessory protein"/>
    <property type="match status" value="1"/>
</dbReference>
<accession>A0A6C0GD03</accession>
<dbReference type="GO" id="GO:0005737">
    <property type="term" value="C:cytoplasm"/>
    <property type="evidence" value="ECO:0007669"/>
    <property type="project" value="TreeGrafter"/>
</dbReference>
<dbReference type="InterPro" id="IPR050322">
    <property type="entry name" value="Fe-S_cluster_asmbl/transfer"/>
</dbReference>
<dbReference type="PANTHER" id="PTHR10072">
    <property type="entry name" value="IRON-SULFUR CLUSTER ASSEMBLY PROTEIN"/>
    <property type="match status" value="1"/>
</dbReference>
<feature type="domain" description="Core" evidence="2">
    <location>
        <begin position="11"/>
        <end position="104"/>
    </location>
</feature>
<keyword evidence="4" id="KW-1185">Reference proteome</keyword>
<evidence type="ECO:0000256" key="1">
    <source>
        <dbReference type="ARBA" id="ARBA00006718"/>
    </source>
</evidence>
<dbReference type="InterPro" id="IPR016092">
    <property type="entry name" value="ATAP"/>
</dbReference>
<evidence type="ECO:0000313" key="3">
    <source>
        <dbReference type="EMBL" id="QHT65570.1"/>
    </source>
</evidence>
<organism evidence="3 4">
    <name type="scientific">Rhodocytophaga rosea</name>
    <dbReference type="NCBI Taxonomy" id="2704465"/>
    <lineage>
        <taxon>Bacteria</taxon>
        <taxon>Pseudomonadati</taxon>
        <taxon>Bacteroidota</taxon>
        <taxon>Cytophagia</taxon>
        <taxon>Cytophagales</taxon>
        <taxon>Rhodocytophagaceae</taxon>
        <taxon>Rhodocytophaga</taxon>
    </lineage>
</organism>
<proteinExistence type="inferred from homology"/>
<dbReference type="GO" id="GO:0016226">
    <property type="term" value="P:iron-sulfur cluster assembly"/>
    <property type="evidence" value="ECO:0007669"/>
    <property type="project" value="InterPro"/>
</dbReference>
<dbReference type="RefSeq" id="WP_162441652.1">
    <property type="nucleotide sequence ID" value="NZ_CP048222.1"/>
</dbReference>
<dbReference type="InterPro" id="IPR000361">
    <property type="entry name" value="ATAP_core_dom"/>
</dbReference>
<evidence type="ECO:0000259" key="2">
    <source>
        <dbReference type="Pfam" id="PF01521"/>
    </source>
</evidence>
<dbReference type="GO" id="GO:0051537">
    <property type="term" value="F:2 iron, 2 sulfur cluster binding"/>
    <property type="evidence" value="ECO:0007669"/>
    <property type="project" value="UniProtKB-ARBA"/>
</dbReference>
<dbReference type="PANTHER" id="PTHR10072:SF41">
    <property type="entry name" value="IRON-SULFUR CLUSTER ASSEMBLY 1 HOMOLOG, MITOCHONDRIAL"/>
    <property type="match status" value="1"/>
</dbReference>
<name>A0A6C0GD03_9BACT</name>
<gene>
    <name evidence="3" type="ORF">GXP67_02275</name>
</gene>
<dbReference type="SUPFAM" id="SSF89360">
    <property type="entry name" value="HesB-like domain"/>
    <property type="match status" value="1"/>
</dbReference>
<dbReference type="InterPro" id="IPR035903">
    <property type="entry name" value="HesB-like_dom_sf"/>
</dbReference>
<dbReference type="KEGG" id="rhoz:GXP67_02275"/>
<dbReference type="AlphaFoldDB" id="A0A6C0GD03"/>